<dbReference type="SUPFAM" id="SSF161098">
    <property type="entry name" value="MetI-like"/>
    <property type="match status" value="1"/>
</dbReference>
<evidence type="ECO:0000256" key="4">
    <source>
        <dbReference type="ARBA" id="ARBA00023136"/>
    </source>
</evidence>
<evidence type="ECO:0000256" key="2">
    <source>
        <dbReference type="ARBA" id="ARBA00022692"/>
    </source>
</evidence>
<name>A0ABT7K6L7_9HYPH</name>
<comment type="caution">
    <text evidence="6">The sequence shown here is derived from an EMBL/GenBank/DDBJ whole genome shotgun (WGS) entry which is preliminary data.</text>
</comment>
<sequence>MAIDLGEIALDLFRDEIDAHARTVDDIEEAVPDDHLRQPFVPPHWLPNAPTIANCITVMFKSNIPRYFMNSVITSVGLTVLAFILAIFAYWGLILVYMISALALSVWMLTSYVKAIPIELEERRSSMAPRASASPFASPCRSRYRGWWWCLFMSSSPPGTSSSSGSALRPTVR</sequence>
<dbReference type="EMBL" id="JARFYN010000001">
    <property type="protein sequence ID" value="MDL2404245.1"/>
    <property type="molecule type" value="Genomic_DNA"/>
</dbReference>
<dbReference type="RefSeq" id="WP_285877205.1">
    <property type="nucleotide sequence ID" value="NZ_JARFYN010000001.1"/>
</dbReference>
<evidence type="ECO:0000313" key="7">
    <source>
        <dbReference type="Proteomes" id="UP001172630"/>
    </source>
</evidence>
<proteinExistence type="predicted"/>
<evidence type="ECO:0000256" key="5">
    <source>
        <dbReference type="SAM" id="Phobius"/>
    </source>
</evidence>
<gene>
    <name evidence="6" type="ORF">PY650_00955</name>
</gene>
<protein>
    <submittedName>
        <fullName evidence="6">Uncharacterized protein</fullName>
    </submittedName>
</protein>
<comment type="subcellular location">
    <subcellularLocation>
        <location evidence="1">Membrane</location>
        <topology evidence="1">Multi-pass membrane protein</topology>
    </subcellularLocation>
</comment>
<keyword evidence="4 5" id="KW-0472">Membrane</keyword>
<keyword evidence="7" id="KW-1185">Reference proteome</keyword>
<feature type="transmembrane region" description="Helical" evidence="5">
    <location>
        <begin position="94"/>
        <end position="113"/>
    </location>
</feature>
<reference evidence="6" key="1">
    <citation type="submission" date="2023-06" db="EMBL/GenBank/DDBJ databases">
        <title>Phylogenetic Diversity of Rhizobium strains.</title>
        <authorList>
            <person name="Moura F.T."/>
            <person name="Helene L.C.F."/>
            <person name="Hungria M."/>
        </authorList>
    </citation>
    <scope>NUCLEOTIDE SEQUENCE</scope>
    <source>
        <strain evidence="6">CCGE524</strain>
    </source>
</reference>
<dbReference type="Proteomes" id="UP001172630">
    <property type="component" value="Unassembled WGS sequence"/>
</dbReference>
<dbReference type="InterPro" id="IPR035906">
    <property type="entry name" value="MetI-like_sf"/>
</dbReference>
<keyword evidence="3 5" id="KW-1133">Transmembrane helix</keyword>
<feature type="transmembrane region" description="Helical" evidence="5">
    <location>
        <begin position="67"/>
        <end position="88"/>
    </location>
</feature>
<keyword evidence="2 5" id="KW-0812">Transmembrane</keyword>
<evidence type="ECO:0000313" key="6">
    <source>
        <dbReference type="EMBL" id="MDL2404245.1"/>
    </source>
</evidence>
<organism evidence="6 7">
    <name type="scientific">Rhizobium calliandrae</name>
    <dbReference type="NCBI Taxonomy" id="1312182"/>
    <lineage>
        <taxon>Bacteria</taxon>
        <taxon>Pseudomonadati</taxon>
        <taxon>Pseudomonadota</taxon>
        <taxon>Alphaproteobacteria</taxon>
        <taxon>Hyphomicrobiales</taxon>
        <taxon>Rhizobiaceae</taxon>
        <taxon>Rhizobium/Agrobacterium group</taxon>
        <taxon>Rhizobium</taxon>
    </lineage>
</organism>
<evidence type="ECO:0000256" key="1">
    <source>
        <dbReference type="ARBA" id="ARBA00004141"/>
    </source>
</evidence>
<accession>A0ABT7K6L7</accession>
<evidence type="ECO:0000256" key="3">
    <source>
        <dbReference type="ARBA" id="ARBA00022989"/>
    </source>
</evidence>